<dbReference type="EMBL" id="OR343188">
    <property type="protein sequence ID" value="WNL49525.1"/>
    <property type="molecule type" value="Genomic_DNA"/>
</dbReference>
<evidence type="ECO:0008006" key="2">
    <source>
        <dbReference type="Google" id="ProtNLM"/>
    </source>
</evidence>
<organism evidence="1">
    <name type="scientific">Marseillevirus sp</name>
    <dbReference type="NCBI Taxonomy" id="2809551"/>
    <lineage>
        <taxon>Viruses</taxon>
        <taxon>Varidnaviria</taxon>
        <taxon>Bamfordvirae</taxon>
        <taxon>Nucleocytoviricota</taxon>
        <taxon>Megaviricetes</taxon>
        <taxon>Pimascovirales</taxon>
        <taxon>Pimascovirales incertae sedis</taxon>
        <taxon>Marseilleviridae</taxon>
        <taxon>Marseillevirus</taxon>
    </lineage>
</organism>
<name>A0AA96ELC6_9VIRU</name>
<protein>
    <recommendedName>
        <fullName evidence="2">Peptidase S74 domain-containing protein</fullName>
    </recommendedName>
</protein>
<evidence type="ECO:0000313" key="1">
    <source>
        <dbReference type="EMBL" id="WNL49525.1"/>
    </source>
</evidence>
<proteinExistence type="predicted"/>
<gene>
    <name evidence="1" type="ORF">MarFTMF_009</name>
</gene>
<reference evidence="1" key="1">
    <citation type="submission" date="2023-07" db="EMBL/GenBank/DDBJ databases">
        <authorList>
            <person name="Xia Y."/>
        </authorList>
    </citation>
    <scope>NUCLEOTIDE SEQUENCE</scope>
    <source>
        <strain evidence="1">F</strain>
    </source>
</reference>
<accession>A0AA96ELC6</accession>
<sequence length="391" mass="40099">MSSTSNSVIKKEFTVSRSVVVPIYPNLASAPEPVAGSIAYNAATQGLILSDGNSWASPSASVATTTTRGILYGYTPDSPNTTVCLGNGNGTAPAGNVFVGFRAGYNSNGAQTGLTLVGYISGLSVQAVSNKTMVGDSSGGNANSQQNSTGIGSFVFSLSTAGSNNCAAGQDSQSRNTGSGNCSIGSTALGITGTSAFDNCVGIGLDVLSSGTSSGIINIGTSPGFTYWNPGTSTDVVFLGNSTSLSSNITNVVALGFGNFSGVVANNTLAVADNITQWRSSGLSVSASANVLQFDPATGLITQAASSQRFKQNIQNPPKDASSDILNMKIRTYEIDGQTDHGAISEDIPEKYVTVDVEGRRNGVKMLRIIMSLLSEIQVLNEQLSFIEARA</sequence>